<reference evidence="1" key="1">
    <citation type="submission" date="2020-08" db="EMBL/GenBank/DDBJ databases">
        <title>Multicomponent nature underlies the extraordinary mechanical properties of spider dragline silk.</title>
        <authorList>
            <person name="Kono N."/>
            <person name="Nakamura H."/>
            <person name="Mori M."/>
            <person name="Yoshida Y."/>
            <person name="Ohtoshi R."/>
            <person name="Malay A.D."/>
            <person name="Moran D.A.P."/>
            <person name="Tomita M."/>
            <person name="Numata K."/>
            <person name="Arakawa K."/>
        </authorList>
    </citation>
    <scope>NUCLEOTIDE SEQUENCE</scope>
</reference>
<dbReference type="Proteomes" id="UP000886998">
    <property type="component" value="Unassembled WGS sequence"/>
</dbReference>
<name>A0A8X6XPW1_9ARAC</name>
<dbReference type="EMBL" id="BMAV01011344">
    <property type="protein sequence ID" value="GFY57126.1"/>
    <property type="molecule type" value="Genomic_DNA"/>
</dbReference>
<evidence type="ECO:0000313" key="2">
    <source>
        <dbReference type="Proteomes" id="UP000886998"/>
    </source>
</evidence>
<keyword evidence="2" id="KW-1185">Reference proteome</keyword>
<dbReference type="AlphaFoldDB" id="A0A8X6XPW1"/>
<evidence type="ECO:0000313" key="1">
    <source>
        <dbReference type="EMBL" id="GFY57126.1"/>
    </source>
</evidence>
<comment type="caution">
    <text evidence="1">The sequence shown here is derived from an EMBL/GenBank/DDBJ whole genome shotgun (WGS) entry which is preliminary data.</text>
</comment>
<sequence>MKFLSDDTIIIPEFLTDPPSVTIFLFPFQEAVRSSNALSDLFDFSQISPVDFIEKMYPHILAVHKRYKVSNALQLTQSSVVPIVKYHLSLNLPLLVRVYAYTVSKIAYAEGILDEENAVSMAFTFADIMRESAKRYKKSGNADWKFKALSHGFEDFMTKFDLFSKENLPLIGEIYGNEWKLAVPY</sequence>
<organism evidence="1 2">
    <name type="scientific">Trichonephila inaurata madagascariensis</name>
    <dbReference type="NCBI Taxonomy" id="2747483"/>
    <lineage>
        <taxon>Eukaryota</taxon>
        <taxon>Metazoa</taxon>
        <taxon>Ecdysozoa</taxon>
        <taxon>Arthropoda</taxon>
        <taxon>Chelicerata</taxon>
        <taxon>Arachnida</taxon>
        <taxon>Araneae</taxon>
        <taxon>Araneomorphae</taxon>
        <taxon>Entelegynae</taxon>
        <taxon>Araneoidea</taxon>
        <taxon>Nephilidae</taxon>
        <taxon>Trichonephila</taxon>
        <taxon>Trichonephila inaurata</taxon>
    </lineage>
</organism>
<protein>
    <submittedName>
        <fullName evidence="1">Uncharacterized protein</fullName>
    </submittedName>
</protein>
<proteinExistence type="predicted"/>
<accession>A0A8X6XPW1</accession>
<gene>
    <name evidence="1" type="primary">AVEN_104476_1</name>
    <name evidence="1" type="ORF">TNIN_409591</name>
</gene>
<dbReference type="OrthoDB" id="6437435at2759"/>